<protein>
    <submittedName>
        <fullName evidence="1">Uncharacterized protein</fullName>
    </submittedName>
</protein>
<feature type="non-terminal residue" evidence="1">
    <location>
        <position position="63"/>
    </location>
</feature>
<name>A0ABD0KWP1_9CAEN</name>
<sequence length="63" mass="7052">MGVPPNHPPTRNPLPSSAGLELKALDGDFKCQCAAALEREREVSPKTARLIRAWVQISRWTQR</sequence>
<dbReference type="EMBL" id="JACVVK020000117">
    <property type="protein sequence ID" value="KAK7491215.1"/>
    <property type="molecule type" value="Genomic_DNA"/>
</dbReference>
<organism evidence="1 2">
    <name type="scientific">Batillaria attramentaria</name>
    <dbReference type="NCBI Taxonomy" id="370345"/>
    <lineage>
        <taxon>Eukaryota</taxon>
        <taxon>Metazoa</taxon>
        <taxon>Spiralia</taxon>
        <taxon>Lophotrochozoa</taxon>
        <taxon>Mollusca</taxon>
        <taxon>Gastropoda</taxon>
        <taxon>Caenogastropoda</taxon>
        <taxon>Sorbeoconcha</taxon>
        <taxon>Cerithioidea</taxon>
        <taxon>Batillariidae</taxon>
        <taxon>Batillaria</taxon>
    </lineage>
</organism>
<comment type="caution">
    <text evidence="1">The sequence shown here is derived from an EMBL/GenBank/DDBJ whole genome shotgun (WGS) entry which is preliminary data.</text>
</comment>
<reference evidence="1 2" key="1">
    <citation type="journal article" date="2023" name="Sci. Data">
        <title>Genome assembly of the Korean intertidal mud-creeper Batillaria attramentaria.</title>
        <authorList>
            <person name="Patra A.K."/>
            <person name="Ho P.T."/>
            <person name="Jun S."/>
            <person name="Lee S.J."/>
            <person name="Kim Y."/>
            <person name="Won Y.J."/>
        </authorList>
    </citation>
    <scope>NUCLEOTIDE SEQUENCE [LARGE SCALE GENOMIC DNA]</scope>
    <source>
        <strain evidence="1">Wonlab-2016</strain>
    </source>
</reference>
<dbReference type="Proteomes" id="UP001519460">
    <property type="component" value="Unassembled WGS sequence"/>
</dbReference>
<dbReference type="AlphaFoldDB" id="A0ABD0KWP1"/>
<evidence type="ECO:0000313" key="2">
    <source>
        <dbReference type="Proteomes" id="UP001519460"/>
    </source>
</evidence>
<evidence type="ECO:0000313" key="1">
    <source>
        <dbReference type="EMBL" id="KAK7491215.1"/>
    </source>
</evidence>
<proteinExistence type="predicted"/>
<accession>A0ABD0KWP1</accession>
<gene>
    <name evidence="1" type="ORF">BaRGS_00017486</name>
</gene>
<keyword evidence="2" id="KW-1185">Reference proteome</keyword>